<dbReference type="InterPro" id="IPR043129">
    <property type="entry name" value="ATPase_NBD"/>
</dbReference>
<name>A0ABS7APW4_9CLOT</name>
<sequence>MKYVIGVDGGGTKTEAIAYSLDGKVIMSSIKGFANLLNNKEKALENIVGSIKEIVEKLGYEELSGVYLGVAGVEVGDNSKVIKDAVKDKLNIDCIVMNDAEIALKAMLKGKDGILVIAGTGSVAFGVKDNINVRCGGWGNLLGDEGSGYKIAIESIKRMISEEEYSLEQSELSKRILENLKISSVNEITEFVYSSTKDEIASLTKIVARLAEDGDIIASKILIDEARSFGKRVENVYKKLNFESCSIALVGGVIRKAKVFRKAFEEYLKETIVLDEIVDEEISPTIGAYYLNKQ</sequence>
<dbReference type="EMBL" id="JAHXPT010000009">
    <property type="protein sequence ID" value="MBW6410705.1"/>
    <property type="molecule type" value="Genomic_DNA"/>
</dbReference>
<dbReference type="InterPro" id="IPR052519">
    <property type="entry name" value="Euk-type_GlcNAc_Kinase"/>
</dbReference>
<dbReference type="RefSeq" id="WP_219780173.1">
    <property type="nucleotide sequence ID" value="NZ_JAHXPT010000009.1"/>
</dbReference>
<dbReference type="Proteomes" id="UP001519921">
    <property type="component" value="Unassembled WGS sequence"/>
</dbReference>
<accession>A0ABS7APW4</accession>
<dbReference type="SUPFAM" id="SSF53067">
    <property type="entry name" value="Actin-like ATPase domain"/>
    <property type="match status" value="2"/>
</dbReference>
<dbReference type="CDD" id="cd24007">
    <property type="entry name" value="ASKHA_NBD_eukNAGK-like"/>
    <property type="match status" value="1"/>
</dbReference>
<reference evidence="2 3" key="1">
    <citation type="submission" date="2021-07" db="EMBL/GenBank/DDBJ databases">
        <title>Clostridium weizhouense sp. nov., an anaerobic bacterium isolated from activated sludge of Petroleum wastewater.</title>
        <authorList>
            <person name="Li Q."/>
        </authorList>
    </citation>
    <scope>NUCLEOTIDE SEQUENCE [LARGE SCALE GENOMIC DNA]</scope>
    <source>
        <strain evidence="2 3">YB-6</strain>
    </source>
</reference>
<proteinExistence type="predicted"/>
<dbReference type="PANTHER" id="PTHR43190:SF3">
    <property type="entry name" value="N-ACETYL-D-GLUCOSAMINE KINASE"/>
    <property type="match status" value="1"/>
</dbReference>
<evidence type="ECO:0000313" key="3">
    <source>
        <dbReference type="Proteomes" id="UP001519921"/>
    </source>
</evidence>
<dbReference type="PANTHER" id="PTHR43190">
    <property type="entry name" value="N-ACETYL-D-GLUCOSAMINE KINASE"/>
    <property type="match status" value="1"/>
</dbReference>
<dbReference type="Pfam" id="PF01869">
    <property type="entry name" value="BcrAD_BadFG"/>
    <property type="match status" value="1"/>
</dbReference>
<feature type="domain" description="ATPase BadF/BadG/BcrA/BcrD type" evidence="1">
    <location>
        <begin position="5"/>
        <end position="288"/>
    </location>
</feature>
<keyword evidence="3" id="KW-1185">Reference proteome</keyword>
<comment type="caution">
    <text evidence="2">The sequence shown here is derived from an EMBL/GenBank/DDBJ whole genome shotgun (WGS) entry which is preliminary data.</text>
</comment>
<evidence type="ECO:0000259" key="1">
    <source>
        <dbReference type="Pfam" id="PF01869"/>
    </source>
</evidence>
<protein>
    <submittedName>
        <fullName evidence="2">ATPase</fullName>
    </submittedName>
</protein>
<dbReference type="InterPro" id="IPR002731">
    <property type="entry name" value="ATPase_BadF"/>
</dbReference>
<gene>
    <name evidence="2" type="ORF">KYD98_11435</name>
</gene>
<dbReference type="Gene3D" id="3.30.420.40">
    <property type="match status" value="2"/>
</dbReference>
<organism evidence="2 3">
    <name type="scientific">Clostridium weizhouense</name>
    <dbReference type="NCBI Taxonomy" id="2859781"/>
    <lineage>
        <taxon>Bacteria</taxon>
        <taxon>Bacillati</taxon>
        <taxon>Bacillota</taxon>
        <taxon>Clostridia</taxon>
        <taxon>Eubacteriales</taxon>
        <taxon>Clostridiaceae</taxon>
        <taxon>Clostridium</taxon>
    </lineage>
</organism>
<evidence type="ECO:0000313" key="2">
    <source>
        <dbReference type="EMBL" id="MBW6410705.1"/>
    </source>
</evidence>